<dbReference type="EMBL" id="FQXJ01000003">
    <property type="protein sequence ID" value="SHH08764.1"/>
    <property type="molecule type" value="Genomic_DNA"/>
</dbReference>
<proteinExistence type="inferred from homology"/>
<feature type="binding site" evidence="8">
    <location>
        <position position="304"/>
    </location>
    <ligand>
        <name>GTP</name>
        <dbReference type="ChEBI" id="CHEBI:37565"/>
    </ligand>
</feature>
<dbReference type="CDD" id="cd03108">
    <property type="entry name" value="AdSS"/>
    <property type="match status" value="1"/>
</dbReference>
<evidence type="ECO:0000256" key="4">
    <source>
        <dbReference type="ARBA" id="ARBA00022741"/>
    </source>
</evidence>
<feature type="active site" description="Proton acceptor" evidence="8">
    <location>
        <position position="13"/>
    </location>
</feature>
<feature type="binding site" evidence="8">
    <location>
        <position position="13"/>
    </location>
    <ligand>
        <name>Mg(2+)</name>
        <dbReference type="ChEBI" id="CHEBI:18420"/>
    </ligand>
</feature>
<feature type="binding site" description="in other chain" evidence="8">
    <location>
        <begin position="38"/>
        <end position="41"/>
    </location>
    <ligand>
        <name>IMP</name>
        <dbReference type="ChEBI" id="CHEBI:58053"/>
        <note>ligand shared between dimeric partners</note>
    </ligand>
</feature>
<dbReference type="Proteomes" id="UP000183954">
    <property type="component" value="Unassembled WGS sequence"/>
</dbReference>
<reference evidence="12" key="1">
    <citation type="submission" date="2016-11" db="EMBL/GenBank/DDBJ databases">
        <authorList>
            <person name="Varghese N."/>
            <person name="Submissions S."/>
        </authorList>
    </citation>
    <scope>NUCLEOTIDE SEQUENCE [LARGE SCALE GENOMIC DNA]</scope>
    <source>
        <strain evidence="12">DSM 15449</strain>
    </source>
</reference>
<dbReference type="SUPFAM" id="SSF52540">
    <property type="entry name" value="P-loop containing nucleoside triphosphate hydrolases"/>
    <property type="match status" value="1"/>
</dbReference>
<evidence type="ECO:0000256" key="1">
    <source>
        <dbReference type="ARBA" id="ARBA00011738"/>
    </source>
</evidence>
<dbReference type="UniPathway" id="UPA00075">
    <property type="reaction ID" value="UER00335"/>
</dbReference>
<dbReference type="InterPro" id="IPR018220">
    <property type="entry name" value="Adenylosuccin_syn_GTP-bd"/>
</dbReference>
<keyword evidence="12" id="KW-1185">Reference proteome</keyword>
<dbReference type="HAMAP" id="MF_00011">
    <property type="entry name" value="Adenylosucc_synth"/>
    <property type="match status" value="1"/>
</dbReference>
<feature type="active site" evidence="9">
    <location>
        <position position="139"/>
    </location>
</feature>
<dbReference type="InterPro" id="IPR001114">
    <property type="entry name" value="Adenylosuccinate_synthetase"/>
</dbReference>
<dbReference type="OrthoDB" id="9807553at2"/>
<evidence type="ECO:0000256" key="7">
    <source>
        <dbReference type="ARBA" id="ARBA00023134"/>
    </source>
</evidence>
<comment type="cofactor">
    <cofactor evidence="8">
        <name>Mg(2+)</name>
        <dbReference type="ChEBI" id="CHEBI:18420"/>
    </cofactor>
    <text evidence="8">Binds 1 Mg(2+) ion per subunit.</text>
</comment>
<dbReference type="InterPro" id="IPR042109">
    <property type="entry name" value="Adenylosuccinate_synth_dom1"/>
</dbReference>
<evidence type="ECO:0000256" key="10">
    <source>
        <dbReference type="RuleBase" id="RU000520"/>
    </source>
</evidence>
<feature type="binding site" description="in other chain" evidence="8">
    <location>
        <position position="128"/>
    </location>
    <ligand>
        <name>IMP</name>
        <dbReference type="ChEBI" id="CHEBI:58053"/>
        <note>ligand shared between dimeric partners</note>
    </ligand>
</feature>
<keyword evidence="4 8" id="KW-0547">Nucleotide-binding</keyword>
<dbReference type="FunFam" id="3.90.170.10:FF:000001">
    <property type="entry name" value="Adenylosuccinate synthetase"/>
    <property type="match status" value="1"/>
</dbReference>
<organism evidence="11 12">
    <name type="scientific">Desulfosporosinus lacus DSM 15449</name>
    <dbReference type="NCBI Taxonomy" id="1121420"/>
    <lineage>
        <taxon>Bacteria</taxon>
        <taxon>Bacillati</taxon>
        <taxon>Bacillota</taxon>
        <taxon>Clostridia</taxon>
        <taxon>Eubacteriales</taxon>
        <taxon>Desulfitobacteriaceae</taxon>
        <taxon>Desulfosporosinus</taxon>
    </lineage>
</organism>
<dbReference type="GO" id="GO:0005737">
    <property type="term" value="C:cytoplasm"/>
    <property type="evidence" value="ECO:0007669"/>
    <property type="project" value="UniProtKB-SubCell"/>
</dbReference>
<gene>
    <name evidence="8" type="primary">purA</name>
    <name evidence="11" type="ORF">SAMN02746098_00130</name>
</gene>
<feature type="active site" description="Proton donor" evidence="8">
    <location>
        <position position="41"/>
    </location>
</feature>
<comment type="catalytic activity">
    <reaction evidence="8 10">
        <text>IMP + L-aspartate + GTP = N(6)-(1,2-dicarboxyethyl)-AMP + GDP + phosphate + 2 H(+)</text>
        <dbReference type="Rhea" id="RHEA:15753"/>
        <dbReference type="ChEBI" id="CHEBI:15378"/>
        <dbReference type="ChEBI" id="CHEBI:29991"/>
        <dbReference type="ChEBI" id="CHEBI:37565"/>
        <dbReference type="ChEBI" id="CHEBI:43474"/>
        <dbReference type="ChEBI" id="CHEBI:57567"/>
        <dbReference type="ChEBI" id="CHEBI:58053"/>
        <dbReference type="ChEBI" id="CHEBI:58189"/>
        <dbReference type="EC" id="6.3.4.4"/>
    </reaction>
</comment>
<feature type="binding site" evidence="8">
    <location>
        <position position="40"/>
    </location>
    <ligand>
        <name>Mg(2+)</name>
        <dbReference type="ChEBI" id="CHEBI:18420"/>
    </ligand>
</feature>
<dbReference type="NCBIfam" id="TIGR00184">
    <property type="entry name" value="purA"/>
    <property type="match status" value="1"/>
</dbReference>
<dbReference type="InterPro" id="IPR042111">
    <property type="entry name" value="Adenylosuccinate_synth_dom3"/>
</dbReference>
<evidence type="ECO:0000256" key="5">
    <source>
        <dbReference type="ARBA" id="ARBA00022755"/>
    </source>
</evidence>
<dbReference type="Gene3D" id="3.40.440.10">
    <property type="entry name" value="Adenylosuccinate Synthetase, subunit A, domain 1"/>
    <property type="match status" value="1"/>
</dbReference>
<dbReference type="GO" id="GO:0000287">
    <property type="term" value="F:magnesium ion binding"/>
    <property type="evidence" value="ECO:0007669"/>
    <property type="project" value="UniProtKB-UniRule"/>
</dbReference>
<keyword evidence="5 8" id="KW-0658">Purine biosynthesis</keyword>
<evidence type="ECO:0000256" key="6">
    <source>
        <dbReference type="ARBA" id="ARBA00022842"/>
    </source>
</evidence>
<evidence type="ECO:0000256" key="9">
    <source>
        <dbReference type="PROSITE-ProRule" id="PRU10134"/>
    </source>
</evidence>
<evidence type="ECO:0000256" key="3">
    <source>
        <dbReference type="ARBA" id="ARBA00022723"/>
    </source>
</evidence>
<comment type="pathway">
    <text evidence="8 10">Purine metabolism; AMP biosynthesis via de novo pathway; AMP from IMP: step 1/2.</text>
</comment>
<keyword evidence="8" id="KW-0963">Cytoplasm</keyword>
<dbReference type="Pfam" id="PF00709">
    <property type="entry name" value="Adenylsucc_synt"/>
    <property type="match status" value="1"/>
</dbReference>
<evidence type="ECO:0000256" key="8">
    <source>
        <dbReference type="HAMAP-Rule" id="MF_00011"/>
    </source>
</evidence>
<dbReference type="PANTHER" id="PTHR11846">
    <property type="entry name" value="ADENYLOSUCCINATE SYNTHETASE"/>
    <property type="match status" value="1"/>
</dbReference>
<dbReference type="AlphaFoldDB" id="A0A1M5Q3U1"/>
<protein>
    <recommendedName>
        <fullName evidence="8 10">Adenylosuccinate synthetase</fullName>
        <shortName evidence="8">AMPSase</shortName>
        <shortName evidence="8">AdSS</shortName>
        <ecNumber evidence="8 10">6.3.4.4</ecNumber>
    </recommendedName>
    <alternativeName>
        <fullName evidence="8">IMP--aspartate ligase</fullName>
    </alternativeName>
</protein>
<dbReference type="InterPro" id="IPR033128">
    <property type="entry name" value="Adenylosuccin_syn_Lys_AS"/>
</dbReference>
<feature type="binding site" description="in other chain" evidence="8">
    <location>
        <position position="223"/>
    </location>
    <ligand>
        <name>IMP</name>
        <dbReference type="ChEBI" id="CHEBI:58053"/>
        <note>ligand shared between dimeric partners</note>
    </ligand>
</feature>
<comment type="subunit">
    <text evidence="1 8">Homodimer.</text>
</comment>
<keyword evidence="6 8" id="KW-0460">Magnesium</keyword>
<dbReference type="GO" id="GO:0005525">
    <property type="term" value="F:GTP binding"/>
    <property type="evidence" value="ECO:0007669"/>
    <property type="project" value="UniProtKB-UniRule"/>
</dbReference>
<dbReference type="PROSITE" id="PS01266">
    <property type="entry name" value="ADENYLOSUCCIN_SYN_1"/>
    <property type="match status" value="1"/>
</dbReference>
<dbReference type="PANTHER" id="PTHR11846:SF0">
    <property type="entry name" value="ADENYLOSUCCINATE SYNTHETASE"/>
    <property type="match status" value="1"/>
</dbReference>
<dbReference type="NCBIfam" id="NF002223">
    <property type="entry name" value="PRK01117.1"/>
    <property type="match status" value="1"/>
</dbReference>
<comment type="similarity">
    <text evidence="8 10">Belongs to the adenylosuccinate synthetase family.</text>
</comment>
<feature type="binding site" description="in other chain" evidence="8">
    <location>
        <begin position="13"/>
        <end position="16"/>
    </location>
    <ligand>
        <name>IMP</name>
        <dbReference type="ChEBI" id="CHEBI:58053"/>
        <note>ligand shared between dimeric partners</note>
    </ligand>
</feature>
<keyword evidence="3 8" id="KW-0479">Metal-binding</keyword>
<feature type="binding site" evidence="8">
    <location>
        <begin position="12"/>
        <end position="18"/>
    </location>
    <ligand>
        <name>GTP</name>
        <dbReference type="ChEBI" id="CHEBI:37565"/>
    </ligand>
</feature>
<feature type="binding site" evidence="8">
    <location>
        <begin position="412"/>
        <end position="414"/>
    </location>
    <ligand>
        <name>GTP</name>
        <dbReference type="ChEBI" id="CHEBI:37565"/>
    </ligand>
</feature>
<keyword evidence="7 8" id="KW-0342">GTP-binding</keyword>
<feature type="binding site" evidence="8">
    <location>
        <position position="142"/>
    </location>
    <ligand>
        <name>IMP</name>
        <dbReference type="ChEBI" id="CHEBI:58053"/>
        <note>ligand shared between dimeric partners</note>
    </ligand>
</feature>
<dbReference type="PROSITE" id="PS00513">
    <property type="entry name" value="ADENYLOSUCCIN_SYN_2"/>
    <property type="match status" value="1"/>
</dbReference>
<dbReference type="RefSeq" id="WP_073027054.1">
    <property type="nucleotide sequence ID" value="NZ_FQXJ01000003.1"/>
</dbReference>
<dbReference type="GO" id="GO:0046040">
    <property type="term" value="P:IMP metabolic process"/>
    <property type="evidence" value="ECO:0007669"/>
    <property type="project" value="TreeGrafter"/>
</dbReference>
<comment type="subcellular location">
    <subcellularLocation>
        <location evidence="8">Cytoplasm</location>
    </subcellularLocation>
</comment>
<evidence type="ECO:0000313" key="11">
    <source>
        <dbReference type="EMBL" id="SHH08764.1"/>
    </source>
</evidence>
<feature type="binding site" description="in other chain" evidence="8">
    <location>
        <position position="302"/>
    </location>
    <ligand>
        <name>IMP</name>
        <dbReference type="ChEBI" id="CHEBI:58053"/>
        <note>ligand shared between dimeric partners</note>
    </ligand>
</feature>
<feature type="binding site" evidence="8">
    <location>
        <begin position="298"/>
        <end position="304"/>
    </location>
    <ligand>
        <name>substrate</name>
    </ligand>
</feature>
<dbReference type="EC" id="6.3.4.4" evidence="8 10"/>
<keyword evidence="2 8" id="KW-0436">Ligase</keyword>
<dbReference type="FunFam" id="1.10.300.10:FF:000001">
    <property type="entry name" value="Adenylosuccinate synthetase"/>
    <property type="match status" value="1"/>
</dbReference>
<name>A0A1M5Q3U1_9FIRM</name>
<sequence>MAAVVLIGSQWGDEGKGKITDFLAEKANVVVRYQGGNNAGHTVVANGEEFKLHLIPSGILYADKTCVIGNGVVIDPKVLLEELDYLAKRGIKTGKLVISSNAHVIMPYHRVLDGLEEEARGEHKIGTTGRGIGPAYMDKASRIGIRIIDLLDKDEFAEKLRRNLVEKNNLFVKVYGKAALKFEEIYETYLGYADRIRSMVTDSSLTIDVSIQAGEKVLFEGAQGTLLDIDHGTYPFVTSSHPIAGGACIGAGVGPTRINRVIGVIKAYTTRVGEGPFPTELLEETGEEMRKNGHEFGTTTGRARRCGWFDAVIARYAVRVSGISDFAITKLDVLTGFETLRICVGYRVEDEIIREFPQSQKIFKKCQPVYEEMPGWKEDITQVRRFEDLPQAAQNYILRIEELSGVPATLVAIGPGREQTIVRGEIFS</sequence>
<feature type="binding site" evidence="8">
    <location>
        <begin position="40"/>
        <end position="42"/>
    </location>
    <ligand>
        <name>GTP</name>
        <dbReference type="ChEBI" id="CHEBI:37565"/>
    </ligand>
</feature>
<comment type="function">
    <text evidence="8">Plays an important role in the de novo pathway of purine nucleotide biosynthesis. Catalyzes the first committed step in the biosynthesis of AMP from IMP.</text>
</comment>
<feature type="binding site" description="in other chain" evidence="8">
    <location>
        <position position="238"/>
    </location>
    <ligand>
        <name>IMP</name>
        <dbReference type="ChEBI" id="CHEBI:58053"/>
        <note>ligand shared between dimeric partners</note>
    </ligand>
</feature>
<feature type="binding site" evidence="8">
    <location>
        <begin position="330"/>
        <end position="332"/>
    </location>
    <ligand>
        <name>GTP</name>
        <dbReference type="ChEBI" id="CHEBI:37565"/>
    </ligand>
</feature>
<dbReference type="SMART" id="SM00788">
    <property type="entry name" value="Adenylsucc_synt"/>
    <property type="match status" value="1"/>
</dbReference>
<dbReference type="GO" id="GO:0004019">
    <property type="term" value="F:adenylosuccinate synthase activity"/>
    <property type="evidence" value="ECO:0007669"/>
    <property type="project" value="UniProtKB-UniRule"/>
</dbReference>
<dbReference type="GO" id="GO:0044208">
    <property type="term" value="P:'de novo' AMP biosynthetic process"/>
    <property type="evidence" value="ECO:0007669"/>
    <property type="project" value="UniProtKB-UniRule"/>
</dbReference>
<evidence type="ECO:0000313" key="12">
    <source>
        <dbReference type="Proteomes" id="UP000183954"/>
    </source>
</evidence>
<accession>A0A1M5Q3U1</accession>
<dbReference type="InterPro" id="IPR042110">
    <property type="entry name" value="Adenylosuccinate_synth_dom2"/>
</dbReference>
<evidence type="ECO:0000256" key="2">
    <source>
        <dbReference type="ARBA" id="ARBA00022598"/>
    </source>
</evidence>
<dbReference type="STRING" id="1121420.SAMN02746098_00130"/>
<dbReference type="Gene3D" id="1.10.300.10">
    <property type="entry name" value="Adenylosuccinate Synthetase, subunit A, domain 2"/>
    <property type="match status" value="1"/>
</dbReference>
<dbReference type="InterPro" id="IPR027417">
    <property type="entry name" value="P-loop_NTPase"/>
</dbReference>
<dbReference type="Gene3D" id="3.90.170.10">
    <property type="entry name" value="Adenylosuccinate Synthetase, subunit A, domain 3"/>
    <property type="match status" value="1"/>
</dbReference>